<evidence type="ECO:0000313" key="2">
    <source>
        <dbReference type="EMBL" id="KAG5587849.1"/>
    </source>
</evidence>
<dbReference type="InterPro" id="IPR000182">
    <property type="entry name" value="GNAT_dom"/>
</dbReference>
<sequence>MKSDSSCIDITRLNEELPMKIEETLKSSNKEDDQSDIISLRLLDLTDVDDFMEWFTDDNVNKFCSRDGFLSKEDAMRYIADVVKPHPWYREICLNDKPIGSISVSSFHGSDRFRGKIGYEISSKYWGKGIATKAVKMVASTIFVDWPHLARLVLEKAGFIKEGVLRKYYLVKGKPIDIEVLKLSNNEDVIADDYSDLDISLRVLDLTSVDGFMEFYAYDNDSIFRHNKSSSIGPHRVDDFMECYTDDNVSMFYSCDPFESKEDAMQYIADFIITHPWTRAICLNGKVIGSICVTPLDQEWYICRAEIGYELTSKYWGKGIATKVVKMVASTIFVEWPHLARLEGVVDVENLASQRVLEKAGFTKEGIMRNYYLFDGEPRDMVMFSLLSTDPVDNLSLAIPRCGKSSCEERKSHSGRINFRDTKRNFERNFGLFGTSLWIIWNKLIN</sequence>
<dbReference type="Pfam" id="PF13302">
    <property type="entry name" value="Acetyltransf_3"/>
    <property type="match status" value="2"/>
</dbReference>
<reference evidence="2 3" key="1">
    <citation type="submission" date="2020-09" db="EMBL/GenBank/DDBJ databases">
        <title>De no assembly of potato wild relative species, Solanum commersonii.</title>
        <authorList>
            <person name="Cho K."/>
        </authorList>
    </citation>
    <scope>NUCLEOTIDE SEQUENCE [LARGE SCALE GENOMIC DNA]</scope>
    <source>
        <strain evidence="2">LZ3.2</strain>
        <tissue evidence="2">Leaf</tissue>
    </source>
</reference>
<feature type="domain" description="N-acetyltransferase" evidence="1">
    <location>
        <begin position="38"/>
        <end position="177"/>
    </location>
</feature>
<dbReference type="GO" id="GO:0016747">
    <property type="term" value="F:acyltransferase activity, transferring groups other than amino-acyl groups"/>
    <property type="evidence" value="ECO:0007669"/>
    <property type="project" value="InterPro"/>
</dbReference>
<proteinExistence type="predicted"/>
<comment type="caution">
    <text evidence="2">The sequence shown here is derived from an EMBL/GenBank/DDBJ whole genome shotgun (WGS) entry which is preliminary data.</text>
</comment>
<dbReference type="Gene3D" id="3.40.630.30">
    <property type="match status" value="2"/>
</dbReference>
<dbReference type="PANTHER" id="PTHR46067">
    <property type="entry name" value="ACYL-COA N-ACYLTRANSFERASES (NAT) SUPERFAMILY PROTEIN"/>
    <property type="match status" value="1"/>
</dbReference>
<dbReference type="OrthoDB" id="630895at2759"/>
<dbReference type="SUPFAM" id="SSF55729">
    <property type="entry name" value="Acyl-CoA N-acyltransferases (Nat)"/>
    <property type="match status" value="2"/>
</dbReference>
<organism evidence="2 3">
    <name type="scientific">Solanum commersonii</name>
    <name type="common">Commerson's wild potato</name>
    <name type="synonym">Commerson's nightshade</name>
    <dbReference type="NCBI Taxonomy" id="4109"/>
    <lineage>
        <taxon>Eukaryota</taxon>
        <taxon>Viridiplantae</taxon>
        <taxon>Streptophyta</taxon>
        <taxon>Embryophyta</taxon>
        <taxon>Tracheophyta</taxon>
        <taxon>Spermatophyta</taxon>
        <taxon>Magnoliopsida</taxon>
        <taxon>eudicotyledons</taxon>
        <taxon>Gunneridae</taxon>
        <taxon>Pentapetalae</taxon>
        <taxon>asterids</taxon>
        <taxon>lamiids</taxon>
        <taxon>Solanales</taxon>
        <taxon>Solanaceae</taxon>
        <taxon>Solanoideae</taxon>
        <taxon>Solaneae</taxon>
        <taxon>Solanum</taxon>
    </lineage>
</organism>
<protein>
    <recommendedName>
        <fullName evidence="1">N-acetyltransferase domain-containing protein</fullName>
    </recommendedName>
</protein>
<feature type="domain" description="N-acetyltransferase" evidence="1">
    <location>
        <begin position="239"/>
        <end position="388"/>
    </location>
</feature>
<evidence type="ECO:0000259" key="1">
    <source>
        <dbReference type="PROSITE" id="PS51186"/>
    </source>
</evidence>
<dbReference type="AlphaFoldDB" id="A0A9J5XHN1"/>
<name>A0A9J5XHN1_SOLCO</name>
<dbReference type="Proteomes" id="UP000824120">
    <property type="component" value="Chromosome 9"/>
</dbReference>
<dbReference type="InterPro" id="IPR016181">
    <property type="entry name" value="Acyl_CoA_acyltransferase"/>
</dbReference>
<gene>
    <name evidence="2" type="ORF">H5410_048283</name>
</gene>
<dbReference type="EMBL" id="JACXVP010000009">
    <property type="protein sequence ID" value="KAG5587849.1"/>
    <property type="molecule type" value="Genomic_DNA"/>
</dbReference>
<keyword evidence="3" id="KW-1185">Reference proteome</keyword>
<dbReference type="PANTHER" id="PTHR46067:SF13">
    <property type="entry name" value="N-ACETYLTRANSFERASE DOMAIN-CONTAINING PROTEIN"/>
    <property type="match status" value="1"/>
</dbReference>
<evidence type="ECO:0000313" key="3">
    <source>
        <dbReference type="Proteomes" id="UP000824120"/>
    </source>
</evidence>
<dbReference type="PROSITE" id="PS51186">
    <property type="entry name" value="GNAT"/>
    <property type="match status" value="2"/>
</dbReference>
<accession>A0A9J5XHN1</accession>